<evidence type="ECO:0000313" key="3">
    <source>
        <dbReference type="Proteomes" id="UP000501179"/>
    </source>
</evidence>
<dbReference type="GO" id="GO:0043531">
    <property type="term" value="F:ADP binding"/>
    <property type="evidence" value="ECO:0007669"/>
    <property type="project" value="InterPro"/>
</dbReference>
<dbReference type="Gene3D" id="1.10.8.430">
    <property type="entry name" value="Helical domain of apoptotic protease-activating factors"/>
    <property type="match status" value="1"/>
</dbReference>
<sequence>MEGAFGAALKKRREARGLTLRELSALVSYSAGWLSRIQAGKAMPTAALARACDEALETSGELVALARTELDGVPRPEQLPMTTTGFTGREAALAALDGTLRRARAAGAPLAVAVDGSPGVGKTALVVHWARSIAGRFPDGTLFADLRGHSDREPADPRLVLGAFLAALGAEGFPESVEDRAGLFRTVVAQRSLLIVLDNARDLRQIESLLPGAASCGLIVTSRRRLTGLSVVTGAERVSLEPMTPAESAGLLRAVVGERRMAAEPDSARALAERCAHLPLALRLAAEQLATHPHRPLAQTVEELAEAPLSALADHDRSPLAVRRAFDLSYDGLGPETAGMFRLLAMAPGARISGAMMAAVSGYSRARTRRLLDELVALHLLQETGPDLYWTHDLLREYAAEQAEAHQLPGEVRAAADRLTSWYLHTADAANAALAPYRWVPSLGSPPAGVEPLVFAGPGAAAAAARWLDGLGRQDLVAVVELAEAHRLPAAWQVCVRMWNWLLLRKPWDIWIASHLAGLRAATAYGNRDDKAWVSVNLGDAYRQRGDFALARRHTTNALELRQRAGDTLGEAWAYASLGLTAADQDDPDAYHHFADALIRFREAKDAHGEAVALCNGAAAAGRLGRNAECDDGFRESLAIFRALGDLYGEGMLWDRRAALALHRGDPEQAAGYLQVAVTRHRDGGNLWPEADTLHRYADLLTRTDRHEEAAAARQRAGDLFRDLGDPRAHTLLPEAGRRGAVPEGR</sequence>
<dbReference type="InterPro" id="IPR027417">
    <property type="entry name" value="P-loop_NTPase"/>
</dbReference>
<organism evidence="2 3">
    <name type="scientific">Streptomyces liangshanensis</name>
    <dbReference type="NCBI Taxonomy" id="2717324"/>
    <lineage>
        <taxon>Bacteria</taxon>
        <taxon>Bacillati</taxon>
        <taxon>Actinomycetota</taxon>
        <taxon>Actinomycetes</taxon>
        <taxon>Kitasatosporales</taxon>
        <taxon>Streptomycetaceae</taxon>
        <taxon>Streptomyces</taxon>
    </lineage>
</organism>
<dbReference type="PROSITE" id="PS50943">
    <property type="entry name" value="HTH_CROC1"/>
    <property type="match status" value="1"/>
</dbReference>
<proteinExistence type="predicted"/>
<dbReference type="KEGG" id="slia:HA039_01840"/>
<dbReference type="SUPFAM" id="SSF52540">
    <property type="entry name" value="P-loop containing nucleoside triphosphate hydrolases"/>
    <property type="match status" value="1"/>
</dbReference>
<feature type="domain" description="HTH cro/C1-type" evidence="1">
    <location>
        <begin position="9"/>
        <end position="63"/>
    </location>
</feature>
<dbReference type="PANTHER" id="PTHR47691">
    <property type="entry name" value="REGULATOR-RELATED"/>
    <property type="match status" value="1"/>
</dbReference>
<dbReference type="PANTHER" id="PTHR47691:SF3">
    <property type="entry name" value="HTH-TYPE TRANSCRIPTIONAL REGULATOR RV0890C-RELATED"/>
    <property type="match status" value="1"/>
</dbReference>
<evidence type="ECO:0000259" key="1">
    <source>
        <dbReference type="PROSITE" id="PS50943"/>
    </source>
</evidence>
<dbReference type="SUPFAM" id="SSF48452">
    <property type="entry name" value="TPR-like"/>
    <property type="match status" value="1"/>
</dbReference>
<dbReference type="CDD" id="cd00093">
    <property type="entry name" value="HTH_XRE"/>
    <property type="match status" value="1"/>
</dbReference>
<dbReference type="SUPFAM" id="SSF47413">
    <property type="entry name" value="lambda repressor-like DNA-binding domains"/>
    <property type="match status" value="1"/>
</dbReference>
<dbReference type="AlphaFoldDB" id="A0A6G9GSN0"/>
<dbReference type="GO" id="GO:0003677">
    <property type="term" value="F:DNA binding"/>
    <property type="evidence" value="ECO:0007669"/>
    <property type="project" value="InterPro"/>
</dbReference>
<dbReference type="Pfam" id="PF13424">
    <property type="entry name" value="TPR_12"/>
    <property type="match status" value="1"/>
</dbReference>
<dbReference type="SMART" id="SM00530">
    <property type="entry name" value="HTH_XRE"/>
    <property type="match status" value="1"/>
</dbReference>
<dbReference type="Gene3D" id="1.10.260.40">
    <property type="entry name" value="lambda repressor-like DNA-binding domains"/>
    <property type="match status" value="1"/>
</dbReference>
<dbReference type="InterPro" id="IPR010982">
    <property type="entry name" value="Lambda_DNA-bd_dom_sf"/>
</dbReference>
<reference evidence="2 3" key="1">
    <citation type="submission" date="2020-03" db="EMBL/GenBank/DDBJ databases">
        <title>A novel species.</title>
        <authorList>
            <person name="Gao J."/>
        </authorList>
    </citation>
    <scope>NUCLEOTIDE SEQUENCE [LARGE SCALE GENOMIC DNA]</scope>
    <source>
        <strain evidence="2 3">QMT-12</strain>
    </source>
</reference>
<protein>
    <submittedName>
        <fullName evidence="2">Tetratricopeptide repeat protein</fullName>
    </submittedName>
</protein>
<dbReference type="PRINTS" id="PR00364">
    <property type="entry name" value="DISEASERSIST"/>
</dbReference>
<dbReference type="InterPro" id="IPR001387">
    <property type="entry name" value="Cro/C1-type_HTH"/>
</dbReference>
<evidence type="ECO:0000313" key="2">
    <source>
        <dbReference type="EMBL" id="QIQ01210.1"/>
    </source>
</evidence>
<dbReference type="InterPro" id="IPR042197">
    <property type="entry name" value="Apaf_helical"/>
</dbReference>
<dbReference type="Gene3D" id="3.40.50.300">
    <property type="entry name" value="P-loop containing nucleotide triphosphate hydrolases"/>
    <property type="match status" value="1"/>
</dbReference>
<gene>
    <name evidence="2" type="ORF">HA039_01840</name>
</gene>
<dbReference type="RefSeq" id="WP_167022765.1">
    <property type="nucleotide sequence ID" value="NZ_CP050177.1"/>
</dbReference>
<dbReference type="Proteomes" id="UP000501179">
    <property type="component" value="Chromosome"/>
</dbReference>
<name>A0A6G9GSN0_9ACTN</name>
<dbReference type="Pfam" id="PF13560">
    <property type="entry name" value="HTH_31"/>
    <property type="match status" value="1"/>
</dbReference>
<dbReference type="Gene3D" id="1.25.40.10">
    <property type="entry name" value="Tetratricopeptide repeat domain"/>
    <property type="match status" value="1"/>
</dbReference>
<dbReference type="EMBL" id="CP050177">
    <property type="protein sequence ID" value="QIQ01210.1"/>
    <property type="molecule type" value="Genomic_DNA"/>
</dbReference>
<keyword evidence="3" id="KW-1185">Reference proteome</keyword>
<accession>A0A6G9GSN0</accession>
<dbReference type="InterPro" id="IPR011990">
    <property type="entry name" value="TPR-like_helical_dom_sf"/>
</dbReference>